<dbReference type="EMBL" id="CALNXK010000005">
    <property type="protein sequence ID" value="CAH3036959.1"/>
    <property type="molecule type" value="Genomic_DNA"/>
</dbReference>
<accession>A0ABN8MYH4</accession>
<name>A0ABN8MYH4_9CNID</name>
<comment type="caution">
    <text evidence="1">The sequence shown here is derived from an EMBL/GenBank/DDBJ whole genome shotgun (WGS) entry which is preliminary data.</text>
</comment>
<evidence type="ECO:0000313" key="1">
    <source>
        <dbReference type="EMBL" id="CAH3036959.1"/>
    </source>
</evidence>
<keyword evidence="2" id="KW-1185">Reference proteome</keyword>
<dbReference type="Proteomes" id="UP001159405">
    <property type="component" value="Unassembled WGS sequence"/>
</dbReference>
<proteinExistence type="predicted"/>
<sequence>GSFRCGQNCATCPYITNGLTSYTYTFYATGETRSITSPIIRNTKNVIYMVQCNRCNLPYIGETKRHLKSSSEQIFSRKLPLGAPDSHTEMQLIPLEKIHSSRDSVRKARESHLI</sequence>
<gene>
    <name evidence="1" type="ORF">PLOB_00035662</name>
</gene>
<protein>
    <submittedName>
        <fullName evidence="1">Uncharacterized protein</fullName>
    </submittedName>
</protein>
<feature type="non-terminal residue" evidence="1">
    <location>
        <position position="1"/>
    </location>
</feature>
<evidence type="ECO:0000313" key="2">
    <source>
        <dbReference type="Proteomes" id="UP001159405"/>
    </source>
</evidence>
<organism evidence="1 2">
    <name type="scientific">Porites lobata</name>
    <dbReference type="NCBI Taxonomy" id="104759"/>
    <lineage>
        <taxon>Eukaryota</taxon>
        <taxon>Metazoa</taxon>
        <taxon>Cnidaria</taxon>
        <taxon>Anthozoa</taxon>
        <taxon>Hexacorallia</taxon>
        <taxon>Scleractinia</taxon>
        <taxon>Fungiina</taxon>
        <taxon>Poritidae</taxon>
        <taxon>Porites</taxon>
    </lineage>
</organism>
<reference evidence="1 2" key="1">
    <citation type="submission" date="2022-05" db="EMBL/GenBank/DDBJ databases">
        <authorList>
            <consortium name="Genoscope - CEA"/>
            <person name="William W."/>
        </authorList>
    </citation>
    <scope>NUCLEOTIDE SEQUENCE [LARGE SCALE GENOMIC DNA]</scope>
</reference>